<dbReference type="EMBL" id="FMZK01000016">
    <property type="protein sequence ID" value="SDE06391.1"/>
    <property type="molecule type" value="Genomic_DNA"/>
</dbReference>
<dbReference type="STRING" id="67344.SAMN05216505_11640"/>
<keyword evidence="2" id="KW-0670">Pyruvate</keyword>
<dbReference type="Gene3D" id="3.30.1050.20">
    <property type="match status" value="1"/>
</dbReference>
<evidence type="ECO:0000313" key="3">
    <source>
        <dbReference type="Proteomes" id="UP000182100"/>
    </source>
</evidence>
<keyword evidence="2" id="KW-0413">Isomerase</keyword>
<protein>
    <submittedName>
        <fullName evidence="2">Maleylpyruvate isomerase</fullName>
    </submittedName>
</protein>
<reference evidence="3" key="1">
    <citation type="submission" date="2016-10" db="EMBL/GenBank/DDBJ databases">
        <authorList>
            <person name="Varghese N."/>
            <person name="Submissions S."/>
        </authorList>
    </citation>
    <scope>NUCLEOTIDE SEQUENCE [LARGE SCALE GENOMIC DNA]</scope>
    <source>
        <strain evidence="3">CGMCC 4.3504</strain>
    </source>
</reference>
<dbReference type="SUPFAM" id="SSF109854">
    <property type="entry name" value="DinB/YfiT-like putative metalloenzymes"/>
    <property type="match status" value="1"/>
</dbReference>
<accession>A0A1G6ZV27</accession>
<dbReference type="InterPro" id="IPR017517">
    <property type="entry name" value="Maleyloyr_isom"/>
</dbReference>
<name>A0A1G6ZV27_9ACTN</name>
<dbReference type="Pfam" id="PF11716">
    <property type="entry name" value="MDMPI_N"/>
    <property type="match status" value="1"/>
</dbReference>
<dbReference type="InterPro" id="IPR024344">
    <property type="entry name" value="MDMPI_metal-binding"/>
</dbReference>
<dbReference type="GO" id="GO:0016853">
    <property type="term" value="F:isomerase activity"/>
    <property type="evidence" value="ECO:0007669"/>
    <property type="project" value="UniProtKB-KW"/>
</dbReference>
<dbReference type="SUPFAM" id="SSF55718">
    <property type="entry name" value="SCP-like"/>
    <property type="match status" value="1"/>
</dbReference>
<organism evidence="2 3">
    <name type="scientific">Streptomyces prasinopilosus</name>
    <dbReference type="NCBI Taxonomy" id="67344"/>
    <lineage>
        <taxon>Bacteria</taxon>
        <taxon>Bacillati</taxon>
        <taxon>Actinomycetota</taxon>
        <taxon>Actinomycetes</taxon>
        <taxon>Kitasatosporales</taxon>
        <taxon>Streptomycetaceae</taxon>
        <taxon>Streptomyces</taxon>
    </lineage>
</organism>
<evidence type="ECO:0000313" key="2">
    <source>
        <dbReference type="EMBL" id="SDE06391.1"/>
    </source>
</evidence>
<proteinExistence type="predicted"/>
<dbReference type="GO" id="GO:0046872">
    <property type="term" value="F:metal ion binding"/>
    <property type="evidence" value="ECO:0007669"/>
    <property type="project" value="InterPro"/>
</dbReference>
<gene>
    <name evidence="2" type="ORF">SAMN05216505_11640</name>
</gene>
<sequence length="236" mass="24698">MTRSFDDARRWAELGTDLVIEAVAGFDDEAYDAPSGLPGWQRRQLVAHVAANADALGNLVHWAATGEETPMYASPGERAAGIARGLGMPAADLTGWLRRSAAELAASTAGLTEGQWRTPVVTAQGRTVPATELPWMRSREVCVHAVDLDTGITFADLPADFLGALCDDVIAKRAQAPGPALRLTETGTGEVRELPGDGEPTVLTGPLAEITAYLTGRGHALTAADGGPVPPLGPWL</sequence>
<dbReference type="NCBIfam" id="TIGR03083">
    <property type="entry name" value="maleylpyruvate isomerase family mycothiol-dependent enzyme"/>
    <property type="match status" value="1"/>
</dbReference>
<evidence type="ECO:0000259" key="1">
    <source>
        <dbReference type="Pfam" id="PF11716"/>
    </source>
</evidence>
<dbReference type="AlphaFoldDB" id="A0A1G6ZV27"/>
<dbReference type="RefSeq" id="WP_055570813.1">
    <property type="nucleotide sequence ID" value="NZ_FMZK01000016.1"/>
</dbReference>
<dbReference type="Gene3D" id="1.20.120.450">
    <property type="entry name" value="dinb family like domain"/>
    <property type="match status" value="1"/>
</dbReference>
<dbReference type="InterPro" id="IPR034660">
    <property type="entry name" value="DinB/YfiT-like"/>
</dbReference>
<feature type="domain" description="Mycothiol-dependent maleylpyruvate isomerase metal-binding" evidence="1">
    <location>
        <begin position="18"/>
        <end position="148"/>
    </location>
</feature>
<dbReference type="InterPro" id="IPR036527">
    <property type="entry name" value="SCP2_sterol-bd_dom_sf"/>
</dbReference>
<dbReference type="Proteomes" id="UP000182100">
    <property type="component" value="Unassembled WGS sequence"/>
</dbReference>
<keyword evidence="3" id="KW-1185">Reference proteome</keyword>